<dbReference type="SUPFAM" id="SSF51206">
    <property type="entry name" value="cAMP-binding domain-like"/>
    <property type="match status" value="1"/>
</dbReference>
<comment type="caution">
    <text evidence="2">The sequence shown here is derived from an EMBL/GenBank/DDBJ whole genome shotgun (WGS) entry which is preliminary data.</text>
</comment>
<dbReference type="InterPro" id="IPR018490">
    <property type="entry name" value="cNMP-bd_dom_sf"/>
</dbReference>
<dbReference type="SMART" id="SM00100">
    <property type="entry name" value="cNMP"/>
    <property type="match status" value="1"/>
</dbReference>
<dbReference type="PROSITE" id="PS50042">
    <property type="entry name" value="CNMP_BINDING_3"/>
    <property type="match status" value="1"/>
</dbReference>
<proteinExistence type="predicted"/>
<organism evidence="2 3">
    <name type="scientific">Pyrocoelia pectoralis</name>
    <dbReference type="NCBI Taxonomy" id="417401"/>
    <lineage>
        <taxon>Eukaryota</taxon>
        <taxon>Metazoa</taxon>
        <taxon>Ecdysozoa</taxon>
        <taxon>Arthropoda</taxon>
        <taxon>Hexapoda</taxon>
        <taxon>Insecta</taxon>
        <taxon>Pterygota</taxon>
        <taxon>Neoptera</taxon>
        <taxon>Endopterygota</taxon>
        <taxon>Coleoptera</taxon>
        <taxon>Polyphaga</taxon>
        <taxon>Elateriformia</taxon>
        <taxon>Elateroidea</taxon>
        <taxon>Lampyridae</taxon>
        <taxon>Lampyrinae</taxon>
        <taxon>Pyrocoelia</taxon>
    </lineage>
</organism>
<dbReference type="AlphaFoldDB" id="A0AAN7VGK0"/>
<dbReference type="Pfam" id="PF00027">
    <property type="entry name" value="cNMP_binding"/>
    <property type="match status" value="1"/>
</dbReference>
<feature type="domain" description="Cyclic nucleotide-binding" evidence="1">
    <location>
        <begin position="116"/>
        <end position="224"/>
    </location>
</feature>
<dbReference type="PANTHER" id="PTHR23011">
    <property type="entry name" value="CYCLIC NUCLEOTIDE-BINDING DOMAIN CONTAINING PROTEIN"/>
    <property type="match status" value="1"/>
</dbReference>
<dbReference type="EMBL" id="JAVRBK010000004">
    <property type="protein sequence ID" value="KAK5644898.1"/>
    <property type="molecule type" value="Genomic_DNA"/>
</dbReference>
<accession>A0AAN7VGK0</accession>
<gene>
    <name evidence="2" type="ORF">RI129_006198</name>
</gene>
<reference evidence="2 3" key="1">
    <citation type="journal article" date="2024" name="Insects">
        <title>An Improved Chromosome-Level Genome Assembly of the Firefly Pyrocoelia pectoralis.</title>
        <authorList>
            <person name="Fu X."/>
            <person name="Meyer-Rochow V.B."/>
            <person name="Ballantyne L."/>
            <person name="Zhu X."/>
        </authorList>
    </citation>
    <scope>NUCLEOTIDE SEQUENCE [LARGE SCALE GENOMIC DNA]</scope>
    <source>
        <strain evidence="2">XCY_ONT2</strain>
    </source>
</reference>
<evidence type="ECO:0000259" key="1">
    <source>
        <dbReference type="PROSITE" id="PS50042"/>
    </source>
</evidence>
<dbReference type="InterPro" id="IPR014710">
    <property type="entry name" value="RmlC-like_jellyroll"/>
</dbReference>
<dbReference type="Proteomes" id="UP001329430">
    <property type="component" value="Chromosome 4"/>
</dbReference>
<protein>
    <recommendedName>
        <fullName evidence="1">Cyclic nucleotide-binding domain-containing protein</fullName>
    </recommendedName>
</protein>
<evidence type="ECO:0000313" key="3">
    <source>
        <dbReference type="Proteomes" id="UP001329430"/>
    </source>
</evidence>
<dbReference type="InterPro" id="IPR000595">
    <property type="entry name" value="cNMP-bd_dom"/>
</dbReference>
<sequence>MIIKKFGKLQTLHNTAKMIPSLIITITPEQILAKQFRAKCRFKAVVRKVIRNIYWLDDIEDRIISDDVNKNIYLLTRRKSSNTLSINDKSILCTPVDKRTDMDKAHLYRTIGGLKCFRRYPGNVKVQLAAVTYFAYFGPGRVIYREGHAPFALYFIISGEVIISHLVYDPVLDKKVNQEIARRGPGAVLGEVSLLHNIPRTVTITTNTHTEFLRLRKYDFNIVLKGTVQQQWLVVQRSLDMFTYFDSWDDITRRDCLDETILGDGVGLKDYVYFILKGQCRIIQHMYSTHYTKNGRVFYKICRPGTLVLFLMNLKTRKTSQCDHYKIHCSVSYNSKLTKRFRSNAELHFMQVCILNATACFAIGEDFENRRVVAMSNVECLLIPRYWLKQKNVGNIWNRVKQYLNSHIPSTSQIQEEFLKQRKWRQHKKETVDALLAKKQSADHALLCDVPLFIRLNEKIDE</sequence>
<dbReference type="CDD" id="cd00038">
    <property type="entry name" value="CAP_ED"/>
    <property type="match status" value="1"/>
</dbReference>
<dbReference type="Gene3D" id="2.60.120.10">
    <property type="entry name" value="Jelly Rolls"/>
    <property type="match status" value="1"/>
</dbReference>
<name>A0AAN7VGK0_9COLE</name>
<keyword evidence="3" id="KW-1185">Reference proteome</keyword>
<evidence type="ECO:0000313" key="2">
    <source>
        <dbReference type="EMBL" id="KAK5644898.1"/>
    </source>
</evidence>
<dbReference type="PANTHER" id="PTHR23011:SF41">
    <property type="entry name" value="CYCLIC NUCLEOTIDE-BINDING DOMAIN-CONTAINING PROTEIN"/>
    <property type="match status" value="1"/>
</dbReference>